<dbReference type="Proteomes" id="UP000176424">
    <property type="component" value="Unassembled WGS sequence"/>
</dbReference>
<organism evidence="2 3">
    <name type="scientific">Candidatus Amesbacteria bacterium RIFOXYB1_FULL_44_23</name>
    <dbReference type="NCBI Taxonomy" id="1797263"/>
    <lineage>
        <taxon>Bacteria</taxon>
        <taxon>Candidatus Amesiibacteriota</taxon>
    </lineage>
</organism>
<dbReference type="EMBL" id="MEXR01000032">
    <property type="protein sequence ID" value="OGD09414.1"/>
    <property type="molecule type" value="Genomic_DNA"/>
</dbReference>
<name>A0A1F4ZVK0_9BACT</name>
<keyword evidence="1" id="KW-1133">Transmembrane helix</keyword>
<keyword evidence="1" id="KW-0812">Transmembrane</keyword>
<evidence type="ECO:0000313" key="3">
    <source>
        <dbReference type="Proteomes" id="UP000176424"/>
    </source>
</evidence>
<proteinExistence type="predicted"/>
<feature type="transmembrane region" description="Helical" evidence="1">
    <location>
        <begin position="73"/>
        <end position="93"/>
    </location>
</feature>
<keyword evidence="1" id="KW-0472">Membrane</keyword>
<evidence type="ECO:0000256" key="1">
    <source>
        <dbReference type="SAM" id="Phobius"/>
    </source>
</evidence>
<comment type="caution">
    <text evidence="2">The sequence shown here is derived from an EMBL/GenBank/DDBJ whole genome shotgun (WGS) entry which is preliminary data.</text>
</comment>
<gene>
    <name evidence="2" type="ORF">A2397_01860</name>
</gene>
<feature type="transmembrane region" description="Helical" evidence="1">
    <location>
        <begin position="48"/>
        <end position="66"/>
    </location>
</feature>
<feature type="transmembrane region" description="Helical" evidence="1">
    <location>
        <begin position="9"/>
        <end position="28"/>
    </location>
</feature>
<accession>A0A1F4ZVK0</accession>
<protein>
    <submittedName>
        <fullName evidence="2">Uncharacterized protein</fullName>
    </submittedName>
</protein>
<dbReference type="AlphaFoldDB" id="A0A1F4ZVK0"/>
<dbReference type="STRING" id="1797263.A2397_01860"/>
<evidence type="ECO:0000313" key="2">
    <source>
        <dbReference type="EMBL" id="OGD09414.1"/>
    </source>
</evidence>
<reference evidence="2 3" key="1">
    <citation type="journal article" date="2016" name="Nat. Commun.">
        <title>Thousands of microbial genomes shed light on interconnected biogeochemical processes in an aquifer system.</title>
        <authorList>
            <person name="Anantharaman K."/>
            <person name="Brown C.T."/>
            <person name="Hug L.A."/>
            <person name="Sharon I."/>
            <person name="Castelle C.J."/>
            <person name="Probst A.J."/>
            <person name="Thomas B.C."/>
            <person name="Singh A."/>
            <person name="Wilkins M.J."/>
            <person name="Karaoz U."/>
            <person name="Brodie E.L."/>
            <person name="Williams K.H."/>
            <person name="Hubbard S.S."/>
            <person name="Banfield J.F."/>
        </authorList>
    </citation>
    <scope>NUCLEOTIDE SEQUENCE [LARGE SCALE GENOMIC DNA]</scope>
</reference>
<sequence length="99" mass="11408">MRQNSIGTWILKFVFWTLHLGFVIWVWKVPQISGGVYMANGKLYDPNLASWGFKSGAAFLGMFGAFQVAKFRWMWGLGVLGVNILLMVCYWMFMLSWGE</sequence>